<gene>
    <name evidence="1" type="ORF">H1011_02460</name>
</gene>
<sequence length="73" mass="8427">MSDEFSEKKPIVDKEKCIGCCLCPTVNFEDPDFKMVQTEQGEKAEVIKKKKYNTKMIEESIEYCPVDAISQEE</sequence>
<name>A0A832XLB1_9ARCH</name>
<evidence type="ECO:0000313" key="1">
    <source>
        <dbReference type="EMBL" id="HIJ99662.1"/>
    </source>
</evidence>
<accession>A0A832XLB1</accession>
<reference evidence="1 2" key="1">
    <citation type="journal article" name="Nat. Commun.">
        <title>Undinarchaeota illuminate DPANN phylogeny and the impact of gene transfer on archaeal evolution.</title>
        <authorList>
            <person name="Dombrowski N."/>
            <person name="Williams T.A."/>
            <person name="Sun J."/>
            <person name="Woodcroft B.J."/>
            <person name="Lee J.H."/>
            <person name="Minh B.Q."/>
            <person name="Rinke C."/>
            <person name="Spang A."/>
        </authorList>
    </citation>
    <scope>NUCLEOTIDE SEQUENCE [LARGE SCALE GENOMIC DNA]</scope>
    <source>
        <strain evidence="1">MAG_bin17</strain>
    </source>
</reference>
<dbReference type="Proteomes" id="UP000604391">
    <property type="component" value="Unassembled WGS sequence"/>
</dbReference>
<dbReference type="EMBL" id="DVAD01000014">
    <property type="protein sequence ID" value="HIJ99662.1"/>
    <property type="molecule type" value="Genomic_DNA"/>
</dbReference>
<protein>
    <submittedName>
        <fullName evidence="1">Ferredoxin</fullName>
    </submittedName>
</protein>
<proteinExistence type="predicted"/>
<evidence type="ECO:0000313" key="2">
    <source>
        <dbReference type="Proteomes" id="UP000604391"/>
    </source>
</evidence>
<dbReference type="SUPFAM" id="SSF54862">
    <property type="entry name" value="4Fe-4S ferredoxins"/>
    <property type="match status" value="1"/>
</dbReference>
<dbReference type="AlphaFoldDB" id="A0A832XLB1"/>
<organism evidence="1 2">
    <name type="scientific">Candidatus Undinarchaeum marinum</name>
    <dbReference type="NCBI Taxonomy" id="2756141"/>
    <lineage>
        <taxon>Archaea</taxon>
        <taxon>Candidatus Undinarchaeota</taxon>
        <taxon>Candidatus Undinarchaeia</taxon>
        <taxon>Candidatus Undinarchaeales</taxon>
        <taxon>Candidatus Undinarchaeaceae</taxon>
        <taxon>Candidatus Undinarchaeum</taxon>
    </lineage>
</organism>
<keyword evidence="2" id="KW-1185">Reference proteome</keyword>
<dbReference type="Gene3D" id="3.30.70.20">
    <property type="match status" value="1"/>
</dbReference>
<comment type="caution">
    <text evidence="1">The sequence shown here is derived from an EMBL/GenBank/DDBJ whole genome shotgun (WGS) entry which is preliminary data.</text>
</comment>